<evidence type="ECO:0000256" key="2">
    <source>
        <dbReference type="ARBA" id="ARBA00022908"/>
    </source>
</evidence>
<feature type="domain" description="Tyr recombinase" evidence="5">
    <location>
        <begin position="269"/>
        <end position="456"/>
    </location>
</feature>
<evidence type="ECO:0000313" key="6">
    <source>
        <dbReference type="EMBL" id="MEE7493301.1"/>
    </source>
</evidence>
<dbReference type="PANTHER" id="PTHR30349">
    <property type="entry name" value="PHAGE INTEGRASE-RELATED"/>
    <property type="match status" value="1"/>
</dbReference>
<dbReference type="EMBL" id="MLCA01000014">
    <property type="protein sequence ID" value="MEE7493301.1"/>
    <property type="molecule type" value="Genomic_DNA"/>
</dbReference>
<dbReference type="InterPro" id="IPR002104">
    <property type="entry name" value="Integrase_catalytic"/>
</dbReference>
<evidence type="ECO:0000256" key="1">
    <source>
        <dbReference type="ARBA" id="ARBA00008857"/>
    </source>
</evidence>
<evidence type="ECO:0000313" key="7">
    <source>
        <dbReference type="Proteomes" id="UP001355206"/>
    </source>
</evidence>
<dbReference type="Proteomes" id="UP001355206">
    <property type="component" value="Unassembled WGS sequence"/>
</dbReference>
<dbReference type="SUPFAM" id="SSF56349">
    <property type="entry name" value="DNA breaking-rejoining enzymes"/>
    <property type="match status" value="1"/>
</dbReference>
<keyword evidence="4" id="KW-0233">DNA recombination</keyword>
<evidence type="ECO:0000256" key="3">
    <source>
        <dbReference type="ARBA" id="ARBA00023125"/>
    </source>
</evidence>
<evidence type="ECO:0000256" key="4">
    <source>
        <dbReference type="ARBA" id="ARBA00023172"/>
    </source>
</evidence>
<gene>
    <name evidence="6" type="ORF">MOTC310_23710</name>
</gene>
<dbReference type="InterPro" id="IPR011010">
    <property type="entry name" value="DNA_brk_join_enz"/>
</dbReference>
<dbReference type="RefSeq" id="WP_331303541.1">
    <property type="nucleotide sequence ID" value="NZ_MLCA01000014.1"/>
</dbReference>
<proteinExistence type="inferred from homology"/>
<keyword evidence="3" id="KW-0238">DNA-binding</keyword>
<dbReference type="PANTHER" id="PTHR30349:SF41">
    <property type="entry name" value="INTEGRASE_RECOMBINASE PROTEIN MJ0367-RELATED"/>
    <property type="match status" value="1"/>
</dbReference>
<accession>A0ABU7TV19</accession>
<organism evidence="6 7">
    <name type="scientific">Methylobacterium oryzae</name>
    <dbReference type="NCBI Taxonomy" id="334852"/>
    <lineage>
        <taxon>Bacteria</taxon>
        <taxon>Pseudomonadati</taxon>
        <taxon>Pseudomonadota</taxon>
        <taxon>Alphaproteobacteria</taxon>
        <taxon>Hyphomicrobiales</taxon>
        <taxon>Methylobacteriaceae</taxon>
        <taxon>Methylobacterium</taxon>
    </lineage>
</organism>
<evidence type="ECO:0000259" key="5">
    <source>
        <dbReference type="PROSITE" id="PS51898"/>
    </source>
</evidence>
<reference evidence="6 7" key="1">
    <citation type="journal article" date="2012" name="Genet. Mol. Biol.">
        <title>Analysis of 16S rRNA and mxaF genes revealing insights into Methylobacterium niche-specific plant association.</title>
        <authorList>
            <person name="Dourado M.N."/>
            <person name="Andreote F.D."/>
            <person name="Dini-Andreote F."/>
            <person name="Conti R."/>
            <person name="Araujo J.M."/>
            <person name="Araujo W.L."/>
        </authorList>
    </citation>
    <scope>NUCLEOTIDE SEQUENCE [LARGE SCALE GENOMIC DNA]</scope>
    <source>
        <strain evidence="6 7">TC3-10</strain>
    </source>
</reference>
<comment type="caution">
    <text evidence="6">The sequence shown here is derived from an EMBL/GenBank/DDBJ whole genome shotgun (WGS) entry which is preliminary data.</text>
</comment>
<keyword evidence="2" id="KW-0229">DNA integration</keyword>
<protein>
    <submittedName>
        <fullName evidence="6">Integrase</fullName>
    </submittedName>
</protein>
<sequence>MPRQADPRKAYLELHGAGWRVVVFVPAAVRRTVGATKLVHNLGTDSLREANVLKRPHVERFKRRIADALANVGKPSQDDLQLAVEYSRIAKDLDRDGTAEEKDDFERAVYERHAEIRWKDARWVPVVDPDMGPTEVEEALPEQTEKARLFSAVAYGRVTPIDLRHGEYLKTLDVKDRTLADDARALRMLKDWCKRTETPPTLQAIDIGAAHAFVDDLVANSGLDRVTCKKYVGRLAGYWQWMAPRLPAAAERNVFAGIVIRKRKAKAETKERPFTDREVVALLRGPAKPHMLDLMLIGALTGARLDAIVDLKVSDTELDCFLFKAQKRETHARYVPIHPALREVVANRRAGKDATADLFPEWPPIKKVGSMRERSFKTSNHFTAYRRAVGVDEQVAGKRRSLVNFHSFRRWFISRMEQAEVPEAMIAAIVGHKRGSITLDVYSEGPRMQAARRAIGRIELPPLDGRPIEEDPVLKVRG</sequence>
<keyword evidence="7" id="KW-1185">Reference proteome</keyword>
<dbReference type="Pfam" id="PF00589">
    <property type="entry name" value="Phage_integrase"/>
    <property type="match status" value="1"/>
</dbReference>
<dbReference type="InterPro" id="IPR050090">
    <property type="entry name" value="Tyrosine_recombinase_XerCD"/>
</dbReference>
<dbReference type="Gene3D" id="1.10.443.10">
    <property type="entry name" value="Intergrase catalytic core"/>
    <property type="match status" value="1"/>
</dbReference>
<comment type="similarity">
    <text evidence="1">Belongs to the 'phage' integrase family.</text>
</comment>
<name>A0ABU7TV19_9HYPH</name>
<dbReference type="PROSITE" id="PS51898">
    <property type="entry name" value="TYR_RECOMBINASE"/>
    <property type="match status" value="1"/>
</dbReference>
<dbReference type="InterPro" id="IPR013762">
    <property type="entry name" value="Integrase-like_cat_sf"/>
</dbReference>